<evidence type="ECO:0000256" key="3">
    <source>
        <dbReference type="ARBA" id="ARBA00012937"/>
    </source>
</evidence>
<organism evidence="11 12">
    <name type="scientific">Octopus sinensis</name>
    <name type="common">East Asian common octopus</name>
    <dbReference type="NCBI Taxonomy" id="2607531"/>
    <lineage>
        <taxon>Eukaryota</taxon>
        <taxon>Metazoa</taxon>
        <taxon>Spiralia</taxon>
        <taxon>Lophotrochozoa</taxon>
        <taxon>Mollusca</taxon>
        <taxon>Cephalopoda</taxon>
        <taxon>Coleoidea</taxon>
        <taxon>Octopodiformes</taxon>
        <taxon>Octopoda</taxon>
        <taxon>Incirrata</taxon>
        <taxon>Octopodidae</taxon>
        <taxon>Octopus</taxon>
    </lineage>
</organism>
<dbReference type="RefSeq" id="XP_029657555.1">
    <property type="nucleotide sequence ID" value="XM_029801695.1"/>
</dbReference>
<keyword evidence="6" id="KW-0547">Nucleotide-binding</keyword>
<dbReference type="InterPro" id="IPR050292">
    <property type="entry name" value="Glutamine_Synthetase"/>
</dbReference>
<evidence type="ECO:0000313" key="11">
    <source>
        <dbReference type="Proteomes" id="UP000515154"/>
    </source>
</evidence>
<dbReference type="GO" id="GO:0006542">
    <property type="term" value="P:glutamine biosynthetic process"/>
    <property type="evidence" value="ECO:0007669"/>
    <property type="project" value="TreeGrafter"/>
</dbReference>
<dbReference type="SUPFAM" id="SSF55931">
    <property type="entry name" value="Glutamine synthetase/guanido kinase"/>
    <property type="match status" value="1"/>
</dbReference>
<dbReference type="KEGG" id="osn:115231737"/>
<dbReference type="GO" id="GO:0005737">
    <property type="term" value="C:cytoplasm"/>
    <property type="evidence" value="ECO:0007669"/>
    <property type="project" value="UniProtKB-SubCell"/>
</dbReference>
<evidence type="ECO:0000256" key="5">
    <source>
        <dbReference type="ARBA" id="ARBA00022598"/>
    </source>
</evidence>
<name>A0A6P7U5G8_9MOLL</name>
<dbReference type="PANTHER" id="PTHR20852">
    <property type="entry name" value="GLUTAMINE SYNTHETASE"/>
    <property type="match status" value="1"/>
</dbReference>
<comment type="similarity">
    <text evidence="2 8 9">Belongs to the glutamine synthetase family.</text>
</comment>
<keyword evidence="5" id="KW-0436">Ligase</keyword>
<sequence>MGRALSSRRQRIPTYIYFPFDYTRTPSSLQTTFSYCATLTSPIGVPLVCCIFNSPDCNLRFKCKESVRQADKYEPLFGIEQEYTLFDLDGRPLQWPQNGFPAPQGPYYCGVGADRAFGRDIVEAHYRACLYAGVEICGTNAEVMPSQWEFQIGVCKGLKLGDDLWMARYILNRICEDFGVVASFDPKPLSGPWNGAGAHINFSTNQMRNKNGIEHIYKAVDKLAQTHLAHMKVYDGNGGLDNYRRLVGVCETCVYDKFSFGVANRKASVRIPISSAENGCGYFEDRRPAANCDPYAVVDALLHSIILDSAVNSS</sequence>
<dbReference type="EC" id="6.3.1.2" evidence="3"/>
<dbReference type="FunFam" id="3.30.590.10:FF:000011">
    <property type="entry name" value="Glutamine synthetase"/>
    <property type="match status" value="1"/>
</dbReference>
<keyword evidence="7" id="KW-0067">ATP-binding</keyword>
<proteinExistence type="inferred from homology"/>
<evidence type="ECO:0000256" key="9">
    <source>
        <dbReference type="RuleBase" id="RU000384"/>
    </source>
</evidence>
<evidence type="ECO:0000256" key="8">
    <source>
        <dbReference type="PROSITE-ProRule" id="PRU01331"/>
    </source>
</evidence>
<evidence type="ECO:0000256" key="7">
    <source>
        <dbReference type="ARBA" id="ARBA00022840"/>
    </source>
</evidence>
<dbReference type="GO" id="GO:0004356">
    <property type="term" value="F:glutamine synthetase activity"/>
    <property type="evidence" value="ECO:0007669"/>
    <property type="project" value="UniProtKB-EC"/>
</dbReference>
<dbReference type="PROSITE" id="PS51987">
    <property type="entry name" value="GS_CATALYTIC"/>
    <property type="match status" value="1"/>
</dbReference>
<dbReference type="GO" id="GO:0005524">
    <property type="term" value="F:ATP binding"/>
    <property type="evidence" value="ECO:0007669"/>
    <property type="project" value="UniProtKB-KW"/>
</dbReference>
<dbReference type="InterPro" id="IPR014746">
    <property type="entry name" value="Gln_synth/guanido_kin_cat_dom"/>
</dbReference>
<keyword evidence="4" id="KW-0963">Cytoplasm</keyword>
<dbReference type="AlphaFoldDB" id="A0A6P7U5G8"/>
<evidence type="ECO:0000259" key="10">
    <source>
        <dbReference type="PROSITE" id="PS51987"/>
    </source>
</evidence>
<dbReference type="SMART" id="SM01230">
    <property type="entry name" value="Gln-synt_C"/>
    <property type="match status" value="1"/>
</dbReference>
<dbReference type="InterPro" id="IPR008146">
    <property type="entry name" value="Gln_synth_cat_dom"/>
</dbReference>
<dbReference type="InterPro" id="IPR027303">
    <property type="entry name" value="Gln_synth_gly_rich_site"/>
</dbReference>
<gene>
    <name evidence="12" type="primary">LOC115231737</name>
</gene>
<evidence type="ECO:0000256" key="1">
    <source>
        <dbReference type="ARBA" id="ARBA00004496"/>
    </source>
</evidence>
<evidence type="ECO:0000256" key="4">
    <source>
        <dbReference type="ARBA" id="ARBA00022490"/>
    </source>
</evidence>
<dbReference type="Proteomes" id="UP000515154">
    <property type="component" value="Unplaced"/>
</dbReference>
<evidence type="ECO:0000256" key="6">
    <source>
        <dbReference type="ARBA" id="ARBA00022741"/>
    </source>
</evidence>
<dbReference type="Pfam" id="PF00120">
    <property type="entry name" value="Gln-synt_C"/>
    <property type="match status" value="1"/>
</dbReference>
<feature type="domain" description="GS catalytic" evidence="10">
    <location>
        <begin position="59"/>
        <end position="314"/>
    </location>
</feature>
<dbReference type="Gene3D" id="3.30.590.10">
    <property type="entry name" value="Glutamine synthetase/guanido kinase, catalytic domain"/>
    <property type="match status" value="1"/>
</dbReference>
<comment type="subcellular location">
    <subcellularLocation>
        <location evidence="1">Cytoplasm</location>
    </subcellularLocation>
</comment>
<keyword evidence="11" id="KW-1185">Reference proteome</keyword>
<protein>
    <recommendedName>
        <fullName evidence="3">glutamine synthetase</fullName>
        <ecNumber evidence="3">6.3.1.2</ecNumber>
    </recommendedName>
</protein>
<dbReference type="PROSITE" id="PS00181">
    <property type="entry name" value="GLNA_ATP"/>
    <property type="match status" value="1"/>
</dbReference>
<dbReference type="PANTHER" id="PTHR20852:SF57">
    <property type="entry name" value="GLUTAMINE SYNTHETASE 2 CYTOPLASMIC"/>
    <property type="match status" value="1"/>
</dbReference>
<evidence type="ECO:0000256" key="2">
    <source>
        <dbReference type="ARBA" id="ARBA00009897"/>
    </source>
</evidence>
<reference evidence="12" key="1">
    <citation type="submission" date="2025-08" db="UniProtKB">
        <authorList>
            <consortium name="RefSeq"/>
        </authorList>
    </citation>
    <scope>IDENTIFICATION</scope>
</reference>
<evidence type="ECO:0000313" key="12">
    <source>
        <dbReference type="RefSeq" id="XP_029657555.1"/>
    </source>
</evidence>
<accession>A0A6P7U5G8</accession>